<evidence type="ECO:0000259" key="6">
    <source>
        <dbReference type="Pfam" id="PF04048"/>
    </source>
</evidence>
<keyword evidence="2 4" id="KW-0268">Exocytosis</keyword>
<dbReference type="EMBL" id="ML991775">
    <property type="protein sequence ID" value="KAF2238753.1"/>
    <property type="molecule type" value="Genomic_DNA"/>
</dbReference>
<dbReference type="GO" id="GO:0090522">
    <property type="term" value="P:vesicle tethering involved in exocytosis"/>
    <property type="evidence" value="ECO:0007669"/>
    <property type="project" value="UniProtKB-UniRule"/>
</dbReference>
<feature type="region of interest" description="Disordered" evidence="5">
    <location>
        <begin position="854"/>
        <end position="878"/>
    </location>
</feature>
<organism evidence="8 9">
    <name type="scientific">Viridothelium virens</name>
    <name type="common">Speckled blister lichen</name>
    <name type="synonym">Trypethelium virens</name>
    <dbReference type="NCBI Taxonomy" id="1048519"/>
    <lineage>
        <taxon>Eukaryota</taxon>
        <taxon>Fungi</taxon>
        <taxon>Dikarya</taxon>
        <taxon>Ascomycota</taxon>
        <taxon>Pezizomycotina</taxon>
        <taxon>Dothideomycetes</taxon>
        <taxon>Dothideomycetes incertae sedis</taxon>
        <taxon>Trypetheliales</taxon>
        <taxon>Trypetheliaceae</taxon>
        <taxon>Viridothelium</taxon>
    </lineage>
</organism>
<dbReference type="GO" id="GO:0000145">
    <property type="term" value="C:exocyst"/>
    <property type="evidence" value="ECO:0007669"/>
    <property type="project" value="UniProtKB-UniRule"/>
</dbReference>
<evidence type="ECO:0000256" key="2">
    <source>
        <dbReference type="ARBA" id="ARBA00022483"/>
    </source>
</evidence>
<dbReference type="AlphaFoldDB" id="A0A6A6HMJ8"/>
<dbReference type="PANTHER" id="PTHR14146">
    <property type="entry name" value="EXOCYST COMPLEX COMPONENT 4"/>
    <property type="match status" value="1"/>
</dbReference>
<dbReference type="OrthoDB" id="272977at2759"/>
<evidence type="ECO:0000256" key="5">
    <source>
        <dbReference type="SAM" id="MobiDB-lite"/>
    </source>
</evidence>
<evidence type="ECO:0000256" key="1">
    <source>
        <dbReference type="ARBA" id="ARBA00022448"/>
    </source>
</evidence>
<feature type="compositionally biased region" description="Basic and acidic residues" evidence="5">
    <location>
        <begin position="45"/>
        <end position="56"/>
    </location>
</feature>
<gene>
    <name evidence="8" type="ORF">EV356DRAFT_479326</name>
</gene>
<dbReference type="InterPro" id="IPR007191">
    <property type="entry name" value="Sec8_exocyst_N"/>
</dbReference>
<feature type="compositionally biased region" description="Gly residues" evidence="5">
    <location>
        <begin position="61"/>
        <end position="72"/>
    </location>
</feature>
<dbReference type="GO" id="GO:0015031">
    <property type="term" value="P:protein transport"/>
    <property type="evidence" value="ECO:0007669"/>
    <property type="project" value="UniProtKB-KW"/>
</dbReference>
<dbReference type="Pfam" id="PF04048">
    <property type="entry name" value="Sec8_N"/>
    <property type="match status" value="1"/>
</dbReference>
<dbReference type="GO" id="GO:0006904">
    <property type="term" value="P:vesicle docking involved in exocytosis"/>
    <property type="evidence" value="ECO:0007669"/>
    <property type="project" value="InterPro"/>
</dbReference>
<evidence type="ECO:0000256" key="3">
    <source>
        <dbReference type="ARBA" id="ARBA00022927"/>
    </source>
</evidence>
<accession>A0A6A6HMJ8</accession>
<dbReference type="InterPro" id="IPR039682">
    <property type="entry name" value="Sec8/EXOC4"/>
</dbReference>
<keyword evidence="9" id="KW-1185">Reference proteome</keyword>
<dbReference type="Pfam" id="PF20652">
    <property type="entry name" value="Sec8_C"/>
    <property type="match status" value="1"/>
</dbReference>
<reference evidence="8" key="1">
    <citation type="journal article" date="2020" name="Stud. Mycol.">
        <title>101 Dothideomycetes genomes: a test case for predicting lifestyles and emergence of pathogens.</title>
        <authorList>
            <person name="Haridas S."/>
            <person name="Albert R."/>
            <person name="Binder M."/>
            <person name="Bloem J."/>
            <person name="Labutti K."/>
            <person name="Salamov A."/>
            <person name="Andreopoulos B."/>
            <person name="Baker S."/>
            <person name="Barry K."/>
            <person name="Bills G."/>
            <person name="Bluhm B."/>
            <person name="Cannon C."/>
            <person name="Castanera R."/>
            <person name="Culley D."/>
            <person name="Daum C."/>
            <person name="Ezra D."/>
            <person name="Gonzalez J."/>
            <person name="Henrissat B."/>
            <person name="Kuo A."/>
            <person name="Liang C."/>
            <person name="Lipzen A."/>
            <person name="Lutzoni F."/>
            <person name="Magnuson J."/>
            <person name="Mondo S."/>
            <person name="Nolan M."/>
            <person name="Ohm R."/>
            <person name="Pangilinan J."/>
            <person name="Park H.-J."/>
            <person name="Ramirez L."/>
            <person name="Alfaro M."/>
            <person name="Sun H."/>
            <person name="Tritt A."/>
            <person name="Yoshinaga Y."/>
            <person name="Zwiers L.-H."/>
            <person name="Turgeon B."/>
            <person name="Goodwin S."/>
            <person name="Spatafora J."/>
            <person name="Crous P."/>
            <person name="Grigoriev I."/>
        </authorList>
    </citation>
    <scope>NUCLEOTIDE SEQUENCE</scope>
    <source>
        <strain evidence="8">Tuck. ex Michener</strain>
    </source>
</reference>
<protein>
    <recommendedName>
        <fullName evidence="4">Exocyst complex component Sec8</fullName>
    </recommendedName>
</protein>
<comment type="function">
    <text evidence="4">Component of the exocyst complex involved in the docking of exocytic vesicles with fusion sites on the plasma membrane.</text>
</comment>
<comment type="similarity">
    <text evidence="4">Belongs to the SEC8 family.</text>
</comment>
<dbReference type="GO" id="GO:0006893">
    <property type="term" value="P:Golgi to plasma membrane transport"/>
    <property type="evidence" value="ECO:0007669"/>
    <property type="project" value="TreeGrafter"/>
</dbReference>
<dbReference type="PANTHER" id="PTHR14146:SF0">
    <property type="entry name" value="EXOCYST COMPLEX COMPONENT 4"/>
    <property type="match status" value="1"/>
</dbReference>
<evidence type="ECO:0000313" key="9">
    <source>
        <dbReference type="Proteomes" id="UP000800092"/>
    </source>
</evidence>
<dbReference type="InterPro" id="IPR048630">
    <property type="entry name" value="Sec8_M"/>
</dbReference>
<evidence type="ECO:0000256" key="4">
    <source>
        <dbReference type="RuleBase" id="RU367079"/>
    </source>
</evidence>
<evidence type="ECO:0000259" key="7">
    <source>
        <dbReference type="Pfam" id="PF20652"/>
    </source>
</evidence>
<sequence length="1109" mass="123793">MSRNPYALNGNGNGNGDYRNGYNDSDPYLSSRVGQLRDPSNDSSSRSRERAEEQPSRRAGRPGGYGGYGGFGDIRNYQPSPVGKPAELERRRANRRSGDKDKWNNSRSRSRPEGSPGVGDGTRQMEDVLGYIDRQWAFMTERECVPVQIALKLLDTSSLGLANQYGQFKDTNQQLHDALKTIVNEHHQGFNSSIGTFHKIQSSIQASQARVRDLKESLVQARFNLSTTKPELKGFATTSQNYDDMLQLLALIEEVQLVPEKLEGRISEKRFISAVEVLQDALRLIRRSDMENIGALSDLRVYLSNQEHSLTDILIEELHSHLYLKSPYCENRWKVHTQAQSKGGGSDAPSSILDSGRRHLYEFLDGLDTSAHMTEDVNRNPEADTFRYIQLILESLNKMGRLETAMESIEQRMPVELFRIVEKSNTEVDQRHPSSLRGFTSTQQVGIEIITSGTDARSRVLRDLLWTIYTKFEAIAEGHRAVHDIVAGISRRDGFGDTASMTGNFKELWKLYQNEIKSLLHDYLATDGGYGAGTSGERGGSVFQRSQRDRAKKMFKLADLDDKATELATEREDLEAILKSSVPGLVSDSRKQDGVVSTDTNTLQDGSATGHKLLIDPTVFNMGVLLPPSLTFLDRLKEIVPPGPDIIMSTLTSFLDDFLVNVFQPQLDETLMDLCAQIFVELDAFQTDAQWESYAQKPIFKGTIRFYNLVSAVCTMLSSLPHDQAFSQLIITQMSTYFDKCRGWFKAMVSRPQFQGGGGRTLKAAAFFAESGDLSDVVSALSDPSLDGAAFQQLIDKEVEHLILSTRERPLEDSDLVSDRKNIAALCLLYTSMKWLGARAKSLRYISHRAVDSSRSTSRSGPKRRWTALGSSENSPISDLDDRSAYLPLNPETAQIFDSVVNNYHYLADLVLRTLHLELRVHTLHHLTSSLAGAYALSSPVGEPDPGILTLNADLNGFDEELSTYFRLPQRRFVTTGLGVLMDALLLHAAARVNTMNEHGCGRMQLDILVLQQNLKNIEPAASLHRSAEFFALFSQGPDAVVGRAKEAQAAREKGEELGAVVFSYDEMKVLVELCYSEAVRGDKRDVAVSAKRAMDDHLLQLSEYMWQT</sequence>
<name>A0A6A6HMJ8_VIRVR</name>
<feature type="region of interest" description="Disordered" evidence="5">
    <location>
        <begin position="1"/>
        <end position="124"/>
    </location>
</feature>
<keyword evidence="3 4" id="KW-0653">Protein transport</keyword>
<dbReference type="Proteomes" id="UP000800092">
    <property type="component" value="Unassembled WGS sequence"/>
</dbReference>
<evidence type="ECO:0000313" key="8">
    <source>
        <dbReference type="EMBL" id="KAF2238753.1"/>
    </source>
</evidence>
<keyword evidence="1 4" id="KW-0813">Transport</keyword>
<proteinExistence type="inferred from homology"/>
<dbReference type="GO" id="GO:0006612">
    <property type="term" value="P:protein targeting to membrane"/>
    <property type="evidence" value="ECO:0007669"/>
    <property type="project" value="UniProtKB-UniRule"/>
</dbReference>
<feature type="domain" description="Exocyst complex component Sec8 N-terminal" evidence="6">
    <location>
        <begin position="125"/>
        <end position="263"/>
    </location>
</feature>
<feature type="domain" description="Exocyst complex component Sec8 middle helical bundle" evidence="7">
    <location>
        <begin position="380"/>
        <end position="630"/>
    </location>
</feature>
<feature type="compositionally biased region" description="Basic and acidic residues" evidence="5">
    <location>
        <begin position="86"/>
        <end position="104"/>
    </location>
</feature>